<dbReference type="PANTHER" id="PTHR33121">
    <property type="entry name" value="CYCLIC DI-GMP PHOSPHODIESTERASE PDEF"/>
    <property type="match status" value="1"/>
</dbReference>
<dbReference type="InterPro" id="IPR050706">
    <property type="entry name" value="Cyclic-di-GMP_PDE-like"/>
</dbReference>
<dbReference type="Proteomes" id="UP001210678">
    <property type="component" value="Unassembled WGS sequence"/>
</dbReference>
<evidence type="ECO:0000259" key="1">
    <source>
        <dbReference type="PROSITE" id="PS50883"/>
    </source>
</evidence>
<feature type="domain" description="EAL" evidence="1">
    <location>
        <begin position="33"/>
        <end position="281"/>
    </location>
</feature>
<reference evidence="2 3" key="1">
    <citation type="submission" date="2023-01" db="EMBL/GenBank/DDBJ databases">
        <title>Vibrio sp. KJ40-1 sp.nov, isolated from marine algae.</title>
        <authorList>
            <person name="Butt M."/>
            <person name="Kim J.M.J."/>
            <person name="Jeon C.O.C."/>
        </authorList>
    </citation>
    <scope>NUCLEOTIDE SEQUENCE [LARGE SCALE GENOMIC DNA]</scope>
    <source>
        <strain evidence="2 3">KJ40-1</strain>
    </source>
</reference>
<dbReference type="EMBL" id="JAQLOI010000003">
    <property type="protein sequence ID" value="MDB1125495.1"/>
    <property type="molecule type" value="Genomic_DNA"/>
</dbReference>
<accession>A0ABT4YV90</accession>
<protein>
    <submittedName>
        <fullName evidence="2">EAL domain-containing protein</fullName>
    </submittedName>
</protein>
<organism evidence="2 3">
    <name type="scientific">Vibrio algarum</name>
    <dbReference type="NCBI Taxonomy" id="3020714"/>
    <lineage>
        <taxon>Bacteria</taxon>
        <taxon>Pseudomonadati</taxon>
        <taxon>Pseudomonadota</taxon>
        <taxon>Gammaproteobacteria</taxon>
        <taxon>Vibrionales</taxon>
        <taxon>Vibrionaceae</taxon>
        <taxon>Vibrio</taxon>
    </lineage>
</organism>
<dbReference type="SUPFAM" id="SSF141868">
    <property type="entry name" value="EAL domain-like"/>
    <property type="match status" value="1"/>
</dbReference>
<dbReference type="PROSITE" id="PS50883">
    <property type="entry name" value="EAL"/>
    <property type="match status" value="1"/>
</dbReference>
<sequence>MIAADNAMYEAKRNKRHSACYYTDEIGDKISERNQLSSKLRHAIENEQLYLVFQPIICSNSGTIKGYEALTRWNLDGTHINPELVVSLAEDIGASEIFYKWLIKTALKETSHFLKQSQFVAINVSAKQFLDEYFLTNTRQFLSMYDDFLIELEITETSLLTDFEETTYRIDELNKLGIKVMIDDFGTGYSSLSRLKHLNVDKIKIDRSFLLDAEIDPKSAGIYESIVGLAQKLDIDVVAEGIETTQQFAFLGQFSPIYMQGYLFQKPLPKEKQRPEAEIRSIILKTDD</sequence>
<name>A0ABT4YV90_9VIBR</name>
<dbReference type="SMART" id="SM00052">
    <property type="entry name" value="EAL"/>
    <property type="match status" value="1"/>
</dbReference>
<evidence type="ECO:0000313" key="2">
    <source>
        <dbReference type="EMBL" id="MDB1125495.1"/>
    </source>
</evidence>
<dbReference type="PANTHER" id="PTHR33121:SF70">
    <property type="entry name" value="SIGNALING PROTEIN YKOW"/>
    <property type="match status" value="1"/>
</dbReference>
<dbReference type="Pfam" id="PF00563">
    <property type="entry name" value="EAL"/>
    <property type="match status" value="1"/>
</dbReference>
<dbReference type="Gene3D" id="3.20.20.450">
    <property type="entry name" value="EAL domain"/>
    <property type="match status" value="1"/>
</dbReference>
<gene>
    <name evidence="2" type="ORF">PGX00_18270</name>
</gene>
<dbReference type="InterPro" id="IPR035919">
    <property type="entry name" value="EAL_sf"/>
</dbReference>
<dbReference type="CDD" id="cd01948">
    <property type="entry name" value="EAL"/>
    <property type="match status" value="1"/>
</dbReference>
<comment type="caution">
    <text evidence="2">The sequence shown here is derived from an EMBL/GenBank/DDBJ whole genome shotgun (WGS) entry which is preliminary data.</text>
</comment>
<dbReference type="InterPro" id="IPR001633">
    <property type="entry name" value="EAL_dom"/>
</dbReference>
<evidence type="ECO:0000313" key="3">
    <source>
        <dbReference type="Proteomes" id="UP001210678"/>
    </source>
</evidence>
<dbReference type="RefSeq" id="WP_272139261.1">
    <property type="nucleotide sequence ID" value="NZ_JAQLOI010000003.1"/>
</dbReference>
<proteinExistence type="predicted"/>
<keyword evidence="3" id="KW-1185">Reference proteome</keyword>